<organism evidence="5 6">
    <name type="scientific">Candidatus Acetatifactor stercoripullorum</name>
    <dbReference type="NCBI Taxonomy" id="2838414"/>
    <lineage>
        <taxon>Bacteria</taxon>
        <taxon>Bacillati</taxon>
        <taxon>Bacillota</taxon>
        <taxon>Clostridia</taxon>
        <taxon>Lachnospirales</taxon>
        <taxon>Lachnospiraceae</taxon>
        <taxon>Acetatifactor</taxon>
    </lineage>
</organism>
<dbReference type="Pfam" id="PF09479">
    <property type="entry name" value="Flg_new"/>
    <property type="match status" value="1"/>
</dbReference>
<evidence type="ECO:0000256" key="3">
    <source>
        <dbReference type="SAM" id="SignalP"/>
    </source>
</evidence>
<protein>
    <submittedName>
        <fullName evidence="5">Leucine-rich repeat protein</fullName>
    </submittedName>
</protein>
<dbReference type="EMBL" id="DXGH01000014">
    <property type="protein sequence ID" value="HIW80501.1"/>
    <property type="molecule type" value="Genomic_DNA"/>
</dbReference>
<feature type="domain" description="Bacterial repeat" evidence="4">
    <location>
        <begin position="1232"/>
        <end position="1301"/>
    </location>
</feature>
<evidence type="ECO:0000256" key="2">
    <source>
        <dbReference type="SAM" id="MobiDB-lite"/>
    </source>
</evidence>
<dbReference type="PANTHER" id="PTHR45661">
    <property type="entry name" value="SURFACE ANTIGEN"/>
    <property type="match status" value="1"/>
</dbReference>
<dbReference type="InterPro" id="IPR044060">
    <property type="entry name" value="Bacterial_rp_domain"/>
</dbReference>
<gene>
    <name evidence="5" type="ORF">H9742_03070</name>
</gene>
<dbReference type="Proteomes" id="UP000824265">
    <property type="component" value="Unassembled WGS sequence"/>
</dbReference>
<dbReference type="SUPFAM" id="SSF52058">
    <property type="entry name" value="L domain-like"/>
    <property type="match status" value="2"/>
</dbReference>
<dbReference type="InterPro" id="IPR042229">
    <property type="entry name" value="Listeria/Bacterioides_rpt_sf"/>
</dbReference>
<proteinExistence type="predicted"/>
<dbReference type="InterPro" id="IPR032675">
    <property type="entry name" value="LRR_dom_sf"/>
</dbReference>
<comment type="subcellular location">
    <subcellularLocation>
        <location evidence="1">Cell envelope</location>
    </subcellularLocation>
</comment>
<comment type="caution">
    <text evidence="5">The sequence shown here is derived from an EMBL/GenBank/DDBJ whole genome shotgun (WGS) entry which is preliminary data.</text>
</comment>
<evidence type="ECO:0000313" key="6">
    <source>
        <dbReference type="Proteomes" id="UP000824265"/>
    </source>
</evidence>
<name>A0A9D1R5L9_9FIRM</name>
<feature type="signal peptide" evidence="3">
    <location>
        <begin position="1"/>
        <end position="31"/>
    </location>
</feature>
<evidence type="ECO:0000313" key="5">
    <source>
        <dbReference type="EMBL" id="HIW80501.1"/>
    </source>
</evidence>
<reference evidence="5" key="2">
    <citation type="submission" date="2021-04" db="EMBL/GenBank/DDBJ databases">
        <authorList>
            <person name="Gilroy R."/>
        </authorList>
    </citation>
    <scope>NUCLEOTIDE SEQUENCE</scope>
    <source>
        <strain evidence="5">CHK195-6426</strain>
    </source>
</reference>
<dbReference type="InterPro" id="IPR013378">
    <property type="entry name" value="InlB-like_B-rpt"/>
</dbReference>
<accession>A0A9D1R5L9</accession>
<reference evidence="5" key="1">
    <citation type="journal article" date="2021" name="PeerJ">
        <title>Extensive microbial diversity within the chicken gut microbiome revealed by metagenomics and culture.</title>
        <authorList>
            <person name="Gilroy R."/>
            <person name="Ravi A."/>
            <person name="Getino M."/>
            <person name="Pursley I."/>
            <person name="Horton D.L."/>
            <person name="Alikhan N.F."/>
            <person name="Baker D."/>
            <person name="Gharbi K."/>
            <person name="Hall N."/>
            <person name="Watson M."/>
            <person name="Adriaenssens E.M."/>
            <person name="Foster-Nyarko E."/>
            <person name="Jarju S."/>
            <person name="Secka A."/>
            <person name="Antonio M."/>
            <person name="Oren A."/>
            <person name="Chaudhuri R.R."/>
            <person name="La Ragione R."/>
            <person name="Hildebrand F."/>
            <person name="Pallen M.J."/>
        </authorList>
    </citation>
    <scope>NUCLEOTIDE SEQUENCE</scope>
    <source>
        <strain evidence="5">CHK195-6426</strain>
    </source>
</reference>
<dbReference type="InterPro" id="IPR026906">
    <property type="entry name" value="LRR_5"/>
</dbReference>
<dbReference type="Gene3D" id="3.80.10.10">
    <property type="entry name" value="Ribonuclease Inhibitor"/>
    <property type="match status" value="3"/>
</dbReference>
<dbReference type="Gene3D" id="2.60.40.4270">
    <property type="entry name" value="Listeria-Bacteroides repeat domain"/>
    <property type="match status" value="1"/>
</dbReference>
<evidence type="ECO:0000256" key="1">
    <source>
        <dbReference type="ARBA" id="ARBA00004196"/>
    </source>
</evidence>
<keyword evidence="3" id="KW-0732">Signal</keyword>
<feature type="chain" id="PRO_5038669289" evidence="3">
    <location>
        <begin position="32"/>
        <end position="1524"/>
    </location>
</feature>
<feature type="region of interest" description="Disordered" evidence="2">
    <location>
        <begin position="1302"/>
        <end position="1334"/>
    </location>
</feature>
<dbReference type="InterPro" id="IPR053139">
    <property type="entry name" value="Surface_bspA-like"/>
</dbReference>
<dbReference type="Pfam" id="PF13306">
    <property type="entry name" value="LRR_5"/>
    <property type="match status" value="5"/>
</dbReference>
<evidence type="ECO:0000259" key="4">
    <source>
        <dbReference type="Pfam" id="PF18998"/>
    </source>
</evidence>
<dbReference type="GO" id="GO:0030313">
    <property type="term" value="C:cell envelope"/>
    <property type="evidence" value="ECO:0007669"/>
    <property type="project" value="UniProtKB-SubCell"/>
</dbReference>
<dbReference type="PANTHER" id="PTHR45661:SF3">
    <property type="entry name" value="IG-LIKE DOMAIN-CONTAINING PROTEIN"/>
    <property type="match status" value="1"/>
</dbReference>
<dbReference type="Pfam" id="PF18998">
    <property type="entry name" value="Flg_new_2"/>
    <property type="match status" value="1"/>
</dbReference>
<sequence>MKVKKKTRRLKKAVRKTLGTLFLISALIVAAIPVENLQAYDENGDPVLPAIVTDDGSNIPTVGSSDKIYTTGDGRFQFAYVNVPGGSIEKVAVIVGYSQVGSLQGNTLTIPDTVDVYDKFTDTNGTYRGYAAVNGDGDFLYYNKPDIQYGPDGAETGRTDHFYVCYYDTYNDWGSIASSSLYIKTNPGGLDTDSSAFSQTIDPSKWRLSQITVAYIGNQRVVQSAVSGNNQDWTVENVNSTAKNGVFSGNGSIIHLVVGENLQGIGNYAFYNCTAMQSITLGNGLTTIGNGAFENCVNIKNINLQPNSNMQTIGDHAFYNCTGLTSFNMPINVLRVGDYAFAGCTALETIDLDGYEGELQNVVLQQIGRGVFRRCSSLTGVAFHENWTADLPASIFEGCTSLEYITFPSSSANLTFSPDGGGTDSHNLTFTMEDFKNTVPESFYFESIAEGETHNLCRTNGFAFKYYGQDIYEIILTDGADGEALFQVNSSNQLIQCVIDGMKDIPIPGTIGPYQITEIYSSSFQNNADLERITIPSSITVIGADAFKGCYKLEEVIFEEPINITTIGSNAFQTQDVLPGLEGALSQTPRLTFTGTISPDSVPFQYAMDPGSNINKGTQPVTYIEYYSGWPTNLVVQYNPSTDSNELIDYPTMSDLNSYTADSFPYATAELAQTAKNAVNKYIRDNGGTGYTLDPGIESEAITQDEQAILNAVLNLSIPNGVESVKDELFKDKEEEDFTWAKEQHWQSLDWNNMTAEQMPLQKSITTEGLAQIPAQMFEGCVNLTSVSILGDTARIGDYAFDGCTYLSSVQISPTVSEMGLRPFRGCSQLIDVDFQGSPNFTCERSIIYGLTDGAKTSIVQCLESRGNGRVNGSYNGKVDAVELAGVTSVADEAFMDAANVTSIDFNDSRITRVPPYAFAETSSLYSVTLPATVQSIAEHAFLNSGVQAVYIPGSVSYIDNTAFGDERGENISSNLTLYCPDDSVAAIFADEKGIDHQPYSGQEVFTVIFWMTNYATGRGEVIHQEDVVAGDDVALPTTEDYPQLIQEGYRFIGWSEDGRNIQAPTDIWAQYEVIDPNAEKLTVEFYDINNQLVESVLVDAGSDATSLAPSAAEMAVPGYSFTGWRPAINNITENTKTYAQYTPLGETEYVVNFYDWNGTLLYTQTVAAGGSAIPPQNPVREGYTFTGWMPGITNIQKDTDVYAQYERNDGTGGSGNGNNNGNNNNGNAVYYTLTVRNGSGSGSYVAGSQPIIIANDPASGQEFSSWTVEPSDVTIASTAVSATVITMPEKNVTVTANYRKAGSGTATTGSGNSAGSSSSNRPNNTTGTVSNGGTTVVIDKNGLSNTGVVSATVNGSSDDFVIKITESAQATEAAVRALMAEYGDLTNIKYFPMDISLYDSTGTKKITDTTGLSITITLPLPDSLITYAGNNMIAGVVDDRLDKLTPRFTTISGVSCITFTAEHFSPYVIYVDTEDLTAGTVADNTPQTGDGIHPKWFLSVGLACLSFVLFMKRDKKVLRKARA</sequence>